<dbReference type="Pfam" id="PF00248">
    <property type="entry name" value="Aldo_ket_red"/>
    <property type="match status" value="1"/>
</dbReference>
<gene>
    <name evidence="5" type="ORF">K432DRAFT_425848</name>
</gene>
<organism evidence="5 6">
    <name type="scientific">Lepidopterella palustris CBS 459.81</name>
    <dbReference type="NCBI Taxonomy" id="1314670"/>
    <lineage>
        <taxon>Eukaryota</taxon>
        <taxon>Fungi</taxon>
        <taxon>Dikarya</taxon>
        <taxon>Ascomycota</taxon>
        <taxon>Pezizomycotina</taxon>
        <taxon>Dothideomycetes</taxon>
        <taxon>Pleosporomycetidae</taxon>
        <taxon>Mytilinidiales</taxon>
        <taxon>Argynnaceae</taxon>
        <taxon>Lepidopterella</taxon>
    </lineage>
</organism>
<evidence type="ECO:0000256" key="1">
    <source>
        <dbReference type="ARBA" id="ARBA00022857"/>
    </source>
</evidence>
<dbReference type="InterPro" id="IPR050523">
    <property type="entry name" value="AKR_Detox_Biosynth"/>
</dbReference>
<keyword evidence="1" id="KW-0521">NADP</keyword>
<evidence type="ECO:0000256" key="2">
    <source>
        <dbReference type="ARBA" id="ARBA00023002"/>
    </source>
</evidence>
<dbReference type="Gene3D" id="3.20.20.100">
    <property type="entry name" value="NADP-dependent oxidoreductase domain"/>
    <property type="match status" value="1"/>
</dbReference>
<dbReference type="SUPFAM" id="SSF51430">
    <property type="entry name" value="NAD(P)-linked oxidoreductase"/>
    <property type="match status" value="1"/>
</dbReference>
<dbReference type="PANTHER" id="PTHR43364:SF7">
    <property type="entry name" value="NADP-DEPENDENT OXIDOREDUCTASE DOMAIN-CONTAINING PROTEIN-RELATED"/>
    <property type="match status" value="1"/>
</dbReference>
<evidence type="ECO:0000259" key="4">
    <source>
        <dbReference type="Pfam" id="PF00248"/>
    </source>
</evidence>
<feature type="domain" description="NADP-dependent oxidoreductase" evidence="4">
    <location>
        <begin position="29"/>
        <end position="331"/>
    </location>
</feature>
<dbReference type="PANTHER" id="PTHR43364">
    <property type="entry name" value="NADH-SPECIFIC METHYLGLYOXAL REDUCTASE-RELATED"/>
    <property type="match status" value="1"/>
</dbReference>
<dbReference type="InterPro" id="IPR036812">
    <property type="entry name" value="NAD(P)_OxRdtase_dom_sf"/>
</dbReference>
<dbReference type="Proteomes" id="UP000250266">
    <property type="component" value="Unassembled WGS sequence"/>
</dbReference>
<sequence>MSFGPAPKPKHVLEFHRILSPTAGVRVSPLCLGAMNFGNAWKDIMGECDKKQTYEILDYFFEHGGNFIDTANAYQGEESEEWIGDWMEERDNRDQMVIATKFTTYFPSGKNNKSIRSNFTGNSTKSMRASVDASLKKLKTDYIDILYVHWWDFSTCIPEIMQQLNHLVASGKVLYLGISDTPAWVVAKANEYARNHGLSQFCIYQGRWSAADRDFERDIIPMCQAEGMALAPFGTLGSGRFKTQKERESRVAGDRMALPVTDKTLKVSAALEKIAQAKGTLITSVALAYVMHKTPNVYPIVGGRKIEHLKGNIDALSLQLSDKEIDEIDDAAPFDVGFPSDLLFQGVSDPNRKFNLRMTTEDMPLLQMGSYLATVEKQRPAKAHSLKHFDKVAAWGNAHEG</sequence>
<dbReference type="CDD" id="cd19146">
    <property type="entry name" value="AKR_AKR9A1-2"/>
    <property type="match status" value="1"/>
</dbReference>
<dbReference type="AlphaFoldDB" id="A0A8E2JF71"/>
<reference evidence="5 6" key="1">
    <citation type="journal article" date="2016" name="Nat. Commun.">
        <title>Ectomycorrhizal ecology is imprinted in the genome of the dominant symbiotic fungus Cenococcum geophilum.</title>
        <authorList>
            <consortium name="DOE Joint Genome Institute"/>
            <person name="Peter M."/>
            <person name="Kohler A."/>
            <person name="Ohm R.A."/>
            <person name="Kuo A."/>
            <person name="Krutzmann J."/>
            <person name="Morin E."/>
            <person name="Arend M."/>
            <person name="Barry K.W."/>
            <person name="Binder M."/>
            <person name="Choi C."/>
            <person name="Clum A."/>
            <person name="Copeland A."/>
            <person name="Grisel N."/>
            <person name="Haridas S."/>
            <person name="Kipfer T."/>
            <person name="LaButti K."/>
            <person name="Lindquist E."/>
            <person name="Lipzen A."/>
            <person name="Maire R."/>
            <person name="Meier B."/>
            <person name="Mihaltcheva S."/>
            <person name="Molinier V."/>
            <person name="Murat C."/>
            <person name="Poggeler S."/>
            <person name="Quandt C.A."/>
            <person name="Sperisen C."/>
            <person name="Tritt A."/>
            <person name="Tisserant E."/>
            <person name="Crous P.W."/>
            <person name="Henrissat B."/>
            <person name="Nehls U."/>
            <person name="Egli S."/>
            <person name="Spatafora J.W."/>
            <person name="Grigoriev I.V."/>
            <person name="Martin F.M."/>
        </authorList>
    </citation>
    <scope>NUCLEOTIDE SEQUENCE [LARGE SCALE GENOMIC DNA]</scope>
    <source>
        <strain evidence="5 6">CBS 459.81</strain>
    </source>
</reference>
<dbReference type="InterPro" id="IPR023210">
    <property type="entry name" value="NADP_OxRdtase_dom"/>
</dbReference>
<dbReference type="OrthoDB" id="48988at2759"/>
<evidence type="ECO:0000256" key="3">
    <source>
        <dbReference type="ARBA" id="ARBA00038157"/>
    </source>
</evidence>
<name>A0A8E2JF71_9PEZI</name>
<keyword evidence="2" id="KW-0560">Oxidoreductase</keyword>
<protein>
    <submittedName>
        <fullName evidence="5">Aldo/keto reductase</fullName>
    </submittedName>
</protein>
<dbReference type="EMBL" id="KV744965">
    <property type="protein sequence ID" value="OCK80324.1"/>
    <property type="molecule type" value="Genomic_DNA"/>
</dbReference>
<accession>A0A8E2JF71</accession>
<keyword evidence="6" id="KW-1185">Reference proteome</keyword>
<dbReference type="GO" id="GO:0016491">
    <property type="term" value="F:oxidoreductase activity"/>
    <property type="evidence" value="ECO:0007669"/>
    <property type="project" value="UniProtKB-KW"/>
</dbReference>
<evidence type="ECO:0000313" key="6">
    <source>
        <dbReference type="Proteomes" id="UP000250266"/>
    </source>
</evidence>
<proteinExistence type="inferred from homology"/>
<comment type="similarity">
    <text evidence="3">Belongs to the aldo/keto reductase family. Aldo/keto reductase 2 subfamily.</text>
</comment>
<evidence type="ECO:0000313" key="5">
    <source>
        <dbReference type="EMBL" id="OCK80324.1"/>
    </source>
</evidence>